<protein>
    <submittedName>
        <fullName evidence="1">Uncharacterized protein</fullName>
    </submittedName>
</protein>
<accession>A0A3M6QTD9</accession>
<organism evidence="1 2">
    <name type="scientific">Vandammella animalimorsus</name>
    <dbReference type="NCBI Taxonomy" id="2029117"/>
    <lineage>
        <taxon>Bacteria</taxon>
        <taxon>Pseudomonadati</taxon>
        <taxon>Pseudomonadota</taxon>
        <taxon>Betaproteobacteria</taxon>
        <taxon>Burkholderiales</taxon>
        <taxon>Comamonadaceae</taxon>
        <taxon>Vandammella</taxon>
    </lineage>
</organism>
<proteinExistence type="predicted"/>
<name>A0A3M6QTD9_9BURK</name>
<dbReference type="EMBL" id="RDQJ01000066">
    <property type="protein sequence ID" value="RMX06300.1"/>
    <property type="molecule type" value="Genomic_DNA"/>
</dbReference>
<reference evidence="1 2" key="1">
    <citation type="submission" date="2018-10" db="EMBL/GenBank/DDBJ databases">
        <title>Comamonadaceae CDC group NO-1 genome sequencing and assembly.</title>
        <authorList>
            <person name="Bernier A.-M."/>
            <person name="Bernard K."/>
        </authorList>
    </citation>
    <scope>NUCLEOTIDE SEQUENCE [LARGE SCALE GENOMIC DNA]</scope>
    <source>
        <strain evidence="1 2">NML180582</strain>
    </source>
</reference>
<dbReference type="Proteomes" id="UP000275180">
    <property type="component" value="Unassembled WGS sequence"/>
</dbReference>
<evidence type="ECO:0000313" key="2">
    <source>
        <dbReference type="Proteomes" id="UP000275180"/>
    </source>
</evidence>
<dbReference type="AlphaFoldDB" id="A0A3M6QTD9"/>
<dbReference type="OrthoDB" id="9195429at2"/>
<evidence type="ECO:0000313" key="1">
    <source>
        <dbReference type="EMBL" id="RMX06300.1"/>
    </source>
</evidence>
<comment type="caution">
    <text evidence="1">The sequence shown here is derived from an EMBL/GenBank/DDBJ whole genome shotgun (WGS) entry which is preliminary data.</text>
</comment>
<gene>
    <name evidence="1" type="ORF">EBQ34_15040</name>
</gene>
<sequence length="61" mass="6902">MRRCFRSKGHSYSVENACKVSKLAHVFTLHLRLLPRKTASQTQLQQPIARLVPQRTGSLGV</sequence>